<proteinExistence type="predicted"/>
<keyword evidence="1" id="KW-0479">Metal-binding</keyword>
<dbReference type="InterPro" id="IPR036663">
    <property type="entry name" value="Fumarylacetoacetase_C_sf"/>
</dbReference>
<dbReference type="GO" id="GO:0016853">
    <property type="term" value="F:isomerase activity"/>
    <property type="evidence" value="ECO:0007669"/>
    <property type="project" value="UniProtKB-ARBA"/>
</dbReference>
<dbReference type="GO" id="GO:0046872">
    <property type="term" value="F:metal ion binding"/>
    <property type="evidence" value="ECO:0007669"/>
    <property type="project" value="UniProtKB-KW"/>
</dbReference>
<dbReference type="GO" id="GO:0018773">
    <property type="term" value="F:acetylpyruvate hydrolase activity"/>
    <property type="evidence" value="ECO:0007669"/>
    <property type="project" value="TreeGrafter"/>
</dbReference>
<keyword evidence="3" id="KW-0378">Hydrolase</keyword>
<name>A0A537KVU9_9BACT</name>
<reference evidence="3 4" key="1">
    <citation type="journal article" date="2019" name="Nat. Microbiol.">
        <title>Mediterranean grassland soil C-N compound turnover is dependent on rainfall and depth, and is mediated by genomically divergent microorganisms.</title>
        <authorList>
            <person name="Diamond S."/>
            <person name="Andeer P.F."/>
            <person name="Li Z."/>
            <person name="Crits-Christoph A."/>
            <person name="Burstein D."/>
            <person name="Anantharaman K."/>
            <person name="Lane K.R."/>
            <person name="Thomas B.C."/>
            <person name="Pan C."/>
            <person name="Northen T.R."/>
            <person name="Banfield J.F."/>
        </authorList>
    </citation>
    <scope>NUCLEOTIDE SEQUENCE [LARGE SCALE GENOMIC DNA]</scope>
    <source>
        <strain evidence="3">NP_4</strain>
    </source>
</reference>
<dbReference type="SUPFAM" id="SSF56529">
    <property type="entry name" value="FAH"/>
    <property type="match status" value="1"/>
</dbReference>
<dbReference type="EMBL" id="VBAL01000128">
    <property type="protein sequence ID" value="TMI99850.1"/>
    <property type="molecule type" value="Genomic_DNA"/>
</dbReference>
<protein>
    <submittedName>
        <fullName evidence="3">Fumarylacetoacetate hydrolase family protein</fullName>
    </submittedName>
</protein>
<feature type="domain" description="Fumarylacetoacetase-like C-terminal" evidence="2">
    <location>
        <begin position="49"/>
        <end position="253"/>
    </location>
</feature>
<dbReference type="Proteomes" id="UP000319353">
    <property type="component" value="Unassembled WGS sequence"/>
</dbReference>
<dbReference type="Pfam" id="PF01557">
    <property type="entry name" value="FAA_hydrolase"/>
    <property type="match status" value="1"/>
</dbReference>
<gene>
    <name evidence="3" type="ORF">E6H01_10475</name>
</gene>
<evidence type="ECO:0000313" key="4">
    <source>
        <dbReference type="Proteomes" id="UP000319353"/>
    </source>
</evidence>
<evidence type="ECO:0000259" key="2">
    <source>
        <dbReference type="Pfam" id="PF01557"/>
    </source>
</evidence>
<organism evidence="3 4">
    <name type="scientific">Candidatus Segetimicrobium genomatis</name>
    <dbReference type="NCBI Taxonomy" id="2569760"/>
    <lineage>
        <taxon>Bacteria</taxon>
        <taxon>Bacillati</taxon>
        <taxon>Candidatus Sysuimicrobiota</taxon>
        <taxon>Candidatus Sysuimicrobiia</taxon>
        <taxon>Candidatus Sysuimicrobiales</taxon>
        <taxon>Candidatus Segetimicrobiaceae</taxon>
        <taxon>Candidatus Segetimicrobium</taxon>
    </lineage>
</organism>
<sequence length="266" mass="29035">MIGLIAEVPAAALRTLAGEAEAWVKAGRPSIPVSRAKLLAPIQRPRKNIVCMGRNYAEHAREGGVAPPEVPVFFTKPPTTVIGPEAPVTYHRATQALDYEVELAVVFGRRGRDIPAAKALDYVFGYTVINDVTARDLQRRHQQWFKGKSLDTFAPLGPWIVHRSDIPDPQRLRLVMRVNGEVRQNSTTANMLFSVAQLIETLSAGMTIEPGDIMATGTPEGVGMGFNPPKWLHVGDTVEAEVENIGVLRNHIVAPKPLTTGLGIRD</sequence>
<dbReference type="GO" id="GO:0019752">
    <property type="term" value="P:carboxylic acid metabolic process"/>
    <property type="evidence" value="ECO:0007669"/>
    <property type="project" value="UniProtKB-ARBA"/>
</dbReference>
<dbReference type="FunFam" id="3.90.850.10:FF:000002">
    <property type="entry name" value="2-hydroxyhepta-2,4-diene-1,7-dioate isomerase"/>
    <property type="match status" value="1"/>
</dbReference>
<comment type="caution">
    <text evidence="3">The sequence shown here is derived from an EMBL/GenBank/DDBJ whole genome shotgun (WGS) entry which is preliminary data.</text>
</comment>
<dbReference type="Gene3D" id="3.90.850.10">
    <property type="entry name" value="Fumarylacetoacetase-like, C-terminal domain"/>
    <property type="match status" value="1"/>
</dbReference>
<dbReference type="InterPro" id="IPR011234">
    <property type="entry name" value="Fumarylacetoacetase-like_C"/>
</dbReference>
<dbReference type="PANTHER" id="PTHR11820:SF7">
    <property type="entry name" value="ACYLPYRUVASE FAHD1, MITOCHONDRIAL"/>
    <property type="match status" value="1"/>
</dbReference>
<evidence type="ECO:0000256" key="1">
    <source>
        <dbReference type="ARBA" id="ARBA00022723"/>
    </source>
</evidence>
<accession>A0A537KVU9</accession>
<dbReference type="PANTHER" id="PTHR11820">
    <property type="entry name" value="ACYLPYRUVASE"/>
    <property type="match status" value="1"/>
</dbReference>
<evidence type="ECO:0000313" key="3">
    <source>
        <dbReference type="EMBL" id="TMI99850.1"/>
    </source>
</evidence>
<dbReference type="AlphaFoldDB" id="A0A537KVU9"/>